<dbReference type="PANTHER" id="PTHR12225:SF0">
    <property type="entry name" value="PROTEASOMAL UBIQUITIN RECEPTOR ADRM1"/>
    <property type="match status" value="1"/>
</dbReference>
<evidence type="ECO:0000313" key="8">
    <source>
        <dbReference type="Proteomes" id="UP000014680"/>
    </source>
</evidence>
<protein>
    <recommendedName>
        <fullName evidence="6">Pru domain-containing protein</fullName>
    </recommendedName>
</protein>
<dbReference type="Gene3D" id="1.10.2020.20">
    <property type="match status" value="1"/>
</dbReference>
<accession>A0A0A1UH70</accession>
<organism evidence="7 8">
    <name type="scientific">Entamoeba invadens IP1</name>
    <dbReference type="NCBI Taxonomy" id="370355"/>
    <lineage>
        <taxon>Eukaryota</taxon>
        <taxon>Amoebozoa</taxon>
        <taxon>Evosea</taxon>
        <taxon>Archamoebae</taxon>
        <taxon>Mastigamoebida</taxon>
        <taxon>Entamoebidae</taxon>
        <taxon>Entamoeba</taxon>
    </lineage>
</organism>
<keyword evidence="5" id="KW-0539">Nucleus</keyword>
<dbReference type="GO" id="GO:0061133">
    <property type="term" value="F:endopeptidase activator activity"/>
    <property type="evidence" value="ECO:0007669"/>
    <property type="project" value="TreeGrafter"/>
</dbReference>
<evidence type="ECO:0000256" key="2">
    <source>
        <dbReference type="ARBA" id="ARBA00004496"/>
    </source>
</evidence>
<dbReference type="InterPro" id="IPR038108">
    <property type="entry name" value="RPN13_DEUBAD_sf"/>
</dbReference>
<keyword evidence="3" id="KW-0963">Cytoplasm</keyword>
<proteinExistence type="predicted"/>
<dbReference type="PANTHER" id="PTHR12225">
    <property type="entry name" value="ADHESION REGULATING MOLECULE 1 110 KDA CELL MEMBRANE GLYCOPROTEIN"/>
    <property type="match status" value="1"/>
</dbReference>
<evidence type="ECO:0000259" key="6">
    <source>
        <dbReference type="Pfam" id="PF04683"/>
    </source>
</evidence>
<comment type="subcellular location">
    <subcellularLocation>
        <location evidence="2">Cytoplasm</location>
    </subcellularLocation>
    <subcellularLocation>
        <location evidence="1">Nucleus</location>
    </subcellularLocation>
</comment>
<dbReference type="RefSeq" id="XP_004261578.1">
    <property type="nucleotide sequence ID" value="XM_004261530.1"/>
</dbReference>
<keyword evidence="4" id="KW-0647">Proteasome</keyword>
<dbReference type="GO" id="GO:0005634">
    <property type="term" value="C:nucleus"/>
    <property type="evidence" value="ECO:0007669"/>
    <property type="project" value="UniProtKB-SubCell"/>
</dbReference>
<reference evidence="7 8" key="1">
    <citation type="submission" date="2012-10" db="EMBL/GenBank/DDBJ databases">
        <authorList>
            <person name="Zafar N."/>
            <person name="Inman J."/>
            <person name="Hall N."/>
            <person name="Lorenzi H."/>
            <person name="Caler E."/>
        </authorList>
    </citation>
    <scope>NUCLEOTIDE SEQUENCE [LARGE SCALE GENOMIC DNA]</scope>
    <source>
        <strain evidence="7 8">IP1</strain>
    </source>
</reference>
<dbReference type="GO" id="GO:0008541">
    <property type="term" value="C:proteasome regulatory particle, lid subcomplex"/>
    <property type="evidence" value="ECO:0007669"/>
    <property type="project" value="TreeGrafter"/>
</dbReference>
<dbReference type="KEGG" id="eiv:EIN_247010"/>
<name>A0A0A1UH70_ENTIV</name>
<dbReference type="AlphaFoldDB" id="A0A0A1UH70"/>
<dbReference type="Proteomes" id="UP000014680">
    <property type="component" value="Unassembled WGS sequence"/>
</dbReference>
<dbReference type="GO" id="GO:0070628">
    <property type="term" value="F:proteasome binding"/>
    <property type="evidence" value="ECO:0007669"/>
    <property type="project" value="TreeGrafter"/>
</dbReference>
<dbReference type="GeneID" id="14893774"/>
<dbReference type="Gene3D" id="2.30.29.70">
    <property type="entry name" value="Proteasomal ubiquitin receptor Rpn13/ADRM1"/>
    <property type="match status" value="1"/>
</dbReference>
<sequence>MELDRELSNPFSCREISLRQKHVNSSSGKRFSICLCCLSSNTQIQKRIKMTMQSIEGMITFEWKRRETQYVDTEMIIFPGDAVAVLIPQRNSGYVQIKETKRTAFFWNQETDPKLFSNALTEMQKVLDGQQISPIDTTAPPAAKPIYKVKNGKIQIADVSLRTVVDAKIVEEILKEHPEAIQELALLCPPDEVDGKNSDQLIQVILNNIHSNQFQETLRLIETAITTGEGDEICSQTGAELHHQGLGGVRLVLLDIINKFKM</sequence>
<dbReference type="Pfam" id="PF04683">
    <property type="entry name" value="Rpn13_ADRM1_Pru"/>
    <property type="match status" value="1"/>
</dbReference>
<dbReference type="VEuPathDB" id="AmoebaDB:EIN_247010"/>
<dbReference type="OMA" id="PFIDTEM"/>
<evidence type="ECO:0000256" key="5">
    <source>
        <dbReference type="ARBA" id="ARBA00023242"/>
    </source>
</evidence>
<dbReference type="InterPro" id="IPR044868">
    <property type="entry name" value="Rpn13/ADRM1_Pru"/>
</dbReference>
<dbReference type="InterPro" id="IPR006773">
    <property type="entry name" value="Rpn13/ADRM1"/>
</dbReference>
<dbReference type="OrthoDB" id="340431at2759"/>
<evidence type="ECO:0000256" key="3">
    <source>
        <dbReference type="ARBA" id="ARBA00022490"/>
    </source>
</evidence>
<dbReference type="InterPro" id="IPR038633">
    <property type="entry name" value="Rpn13/ADRM1_Pru_sf"/>
</dbReference>
<evidence type="ECO:0000256" key="4">
    <source>
        <dbReference type="ARBA" id="ARBA00022942"/>
    </source>
</evidence>
<dbReference type="EMBL" id="KB206169">
    <property type="protein sequence ID" value="ELP94807.1"/>
    <property type="molecule type" value="Genomic_DNA"/>
</dbReference>
<evidence type="ECO:0000256" key="1">
    <source>
        <dbReference type="ARBA" id="ARBA00004123"/>
    </source>
</evidence>
<feature type="domain" description="Pru" evidence="6">
    <location>
        <begin position="48"/>
        <end position="113"/>
    </location>
</feature>
<dbReference type="GO" id="GO:0005737">
    <property type="term" value="C:cytoplasm"/>
    <property type="evidence" value="ECO:0007669"/>
    <property type="project" value="UniProtKB-SubCell"/>
</dbReference>
<keyword evidence="8" id="KW-1185">Reference proteome</keyword>
<gene>
    <name evidence="7" type="ORF">EIN_247010</name>
</gene>
<evidence type="ECO:0000313" key="7">
    <source>
        <dbReference type="EMBL" id="ELP94807.1"/>
    </source>
</evidence>